<name>A0AAU7Z026_9BACT</name>
<evidence type="ECO:0000313" key="2">
    <source>
        <dbReference type="EMBL" id="XCB21826.1"/>
    </source>
</evidence>
<reference evidence="2" key="2">
    <citation type="journal article" date="2024" name="Environ. Microbiol.">
        <title>Genome analysis and description of Tunturibacter gen. nov. expands the diversity of Terriglobia in tundra soils.</title>
        <authorList>
            <person name="Messyasz A."/>
            <person name="Mannisto M.K."/>
            <person name="Kerkhof L.J."/>
            <person name="Haggblom M.M."/>
        </authorList>
    </citation>
    <scope>NUCLEOTIDE SEQUENCE</scope>
    <source>
        <strain evidence="2">M8UP39</strain>
    </source>
</reference>
<dbReference type="KEGG" id="tgi:RBB81_19900"/>
<dbReference type="SUPFAM" id="SSF110296">
    <property type="entry name" value="Oligoxyloglucan reducing end-specific cellobiohydrolase"/>
    <property type="match status" value="1"/>
</dbReference>
<dbReference type="Gene3D" id="2.130.10.10">
    <property type="entry name" value="YVTN repeat-like/Quinoprotein amine dehydrogenase"/>
    <property type="match status" value="1"/>
</dbReference>
<accession>A0AAU7Z026</accession>
<evidence type="ECO:0000256" key="1">
    <source>
        <dbReference type="SAM" id="MobiDB-lite"/>
    </source>
</evidence>
<reference evidence="2" key="1">
    <citation type="submission" date="2023-08" db="EMBL/GenBank/DDBJ databases">
        <authorList>
            <person name="Messyasz A."/>
            <person name="Mannisto M.K."/>
            <person name="Kerkhof L.J."/>
            <person name="Haggblom M."/>
        </authorList>
    </citation>
    <scope>NUCLEOTIDE SEQUENCE</scope>
    <source>
        <strain evidence="2">M8UP39</strain>
    </source>
</reference>
<organism evidence="2">
    <name type="scientific">Tunturiibacter gelidiferens</name>
    <dbReference type="NCBI Taxonomy" id="3069689"/>
    <lineage>
        <taxon>Bacteria</taxon>
        <taxon>Pseudomonadati</taxon>
        <taxon>Acidobacteriota</taxon>
        <taxon>Terriglobia</taxon>
        <taxon>Terriglobales</taxon>
        <taxon>Acidobacteriaceae</taxon>
        <taxon>Tunturiibacter</taxon>
    </lineage>
</organism>
<dbReference type="RefSeq" id="WP_353071858.1">
    <property type="nucleotide sequence ID" value="NZ_CP132938.1"/>
</dbReference>
<dbReference type="EMBL" id="CP132938">
    <property type="protein sequence ID" value="XCB21826.1"/>
    <property type="molecule type" value="Genomic_DNA"/>
</dbReference>
<sequence>MLRTEDGGYLWQTCAIPPGAEKLDFRGVQAFDENTAIVMSSGPGDQSRLYKTTDGCQTWKLIFTNPDKDGFWDSIRFDFLPKKRQSNDHRSGVLVGDPVNGQFAVYTTQNGGDSWEIWAKDDEVNAYKRLGPINANTRESLFAASNSVVVTLRPNEIRFITGGEGGSRLFSAEPHNPFDNETKFKFTVTKLPFSSNKSSGAFSIASRQTQPYKDDLMVVGGNYESPDSVGACAYLPHRENNSLGGVVFFGSERQRVISSTTPPHGYRSAVAWDADQKLWITVGPNGTDISNDDGKNWRPLTPSPTDPEDTDKNWNALSLPFVVGPHGRIGRLRTIDQKAAVTKKP</sequence>
<dbReference type="PANTHER" id="PTHR47199">
    <property type="entry name" value="PHOTOSYSTEM II STABILITY/ASSEMBLY FACTOR HCF136, CHLOROPLASTIC"/>
    <property type="match status" value="1"/>
</dbReference>
<dbReference type="PANTHER" id="PTHR47199:SF2">
    <property type="entry name" value="PHOTOSYSTEM II STABILITY_ASSEMBLY FACTOR HCF136, CHLOROPLASTIC"/>
    <property type="match status" value="1"/>
</dbReference>
<proteinExistence type="predicted"/>
<evidence type="ECO:0008006" key="3">
    <source>
        <dbReference type="Google" id="ProtNLM"/>
    </source>
</evidence>
<dbReference type="InterPro" id="IPR015943">
    <property type="entry name" value="WD40/YVTN_repeat-like_dom_sf"/>
</dbReference>
<gene>
    <name evidence="2" type="ORF">RBB81_19900</name>
</gene>
<dbReference type="AlphaFoldDB" id="A0AAU7Z026"/>
<feature type="region of interest" description="Disordered" evidence="1">
    <location>
        <begin position="285"/>
        <end position="313"/>
    </location>
</feature>
<protein>
    <recommendedName>
        <fullName evidence="3">Glycosyl hydrolase</fullName>
    </recommendedName>
</protein>